<protein>
    <recommendedName>
        <fullName evidence="4">HTH gntR-type domain-containing protein</fullName>
    </recommendedName>
</protein>
<dbReference type="PANTHER" id="PTHR30146">
    <property type="entry name" value="LACI-RELATED TRANSCRIPTIONAL REPRESSOR"/>
    <property type="match status" value="1"/>
</dbReference>
<dbReference type="PANTHER" id="PTHR30146:SF109">
    <property type="entry name" value="HTH-TYPE TRANSCRIPTIONAL REGULATOR GALS"/>
    <property type="match status" value="1"/>
</dbReference>
<keyword evidence="3" id="KW-0804">Transcription</keyword>
<feature type="domain" description="HTH gntR-type" evidence="4">
    <location>
        <begin position="9"/>
        <end position="77"/>
    </location>
</feature>
<evidence type="ECO:0000256" key="3">
    <source>
        <dbReference type="ARBA" id="ARBA00023163"/>
    </source>
</evidence>
<dbReference type="SUPFAM" id="SSF53822">
    <property type="entry name" value="Periplasmic binding protein-like I"/>
    <property type="match status" value="1"/>
</dbReference>
<keyword evidence="2" id="KW-0238">DNA-binding</keyword>
<dbReference type="SUPFAM" id="SSF46785">
    <property type="entry name" value="Winged helix' DNA-binding domain"/>
    <property type="match status" value="1"/>
</dbReference>
<dbReference type="CDD" id="cd01541">
    <property type="entry name" value="PBP1_AraR"/>
    <property type="match status" value="1"/>
</dbReference>
<dbReference type="EMBL" id="LAZR01029560">
    <property type="protein sequence ID" value="KKL59221.1"/>
    <property type="molecule type" value="Genomic_DNA"/>
</dbReference>
<dbReference type="AlphaFoldDB" id="A0A0F9DZG2"/>
<dbReference type="InterPro" id="IPR033532">
    <property type="entry name" value="AraR_ligand_bind_dom"/>
</dbReference>
<gene>
    <name evidence="5" type="ORF">LCGC14_2217510</name>
</gene>
<dbReference type="GO" id="GO:0000976">
    <property type="term" value="F:transcription cis-regulatory region binding"/>
    <property type="evidence" value="ECO:0007669"/>
    <property type="project" value="TreeGrafter"/>
</dbReference>
<dbReference type="CDD" id="cd07377">
    <property type="entry name" value="WHTH_GntR"/>
    <property type="match status" value="1"/>
</dbReference>
<dbReference type="Gene3D" id="1.10.10.10">
    <property type="entry name" value="Winged helix-like DNA-binding domain superfamily/Winged helix DNA-binding domain"/>
    <property type="match status" value="1"/>
</dbReference>
<evidence type="ECO:0000256" key="1">
    <source>
        <dbReference type="ARBA" id="ARBA00023015"/>
    </source>
</evidence>
<dbReference type="Pfam" id="PF13377">
    <property type="entry name" value="Peripla_BP_3"/>
    <property type="match status" value="1"/>
</dbReference>
<dbReference type="PROSITE" id="PS50949">
    <property type="entry name" value="HTH_GNTR"/>
    <property type="match status" value="1"/>
</dbReference>
<name>A0A0F9DZG2_9ZZZZ</name>
<keyword evidence="1" id="KW-0805">Transcription regulation</keyword>
<dbReference type="GO" id="GO:0003700">
    <property type="term" value="F:DNA-binding transcription factor activity"/>
    <property type="evidence" value="ECO:0007669"/>
    <property type="project" value="InterPro"/>
</dbReference>
<dbReference type="InterPro" id="IPR036390">
    <property type="entry name" value="WH_DNA-bd_sf"/>
</dbReference>
<dbReference type="InterPro" id="IPR000524">
    <property type="entry name" value="Tscrpt_reg_HTH_GntR"/>
</dbReference>
<organism evidence="5">
    <name type="scientific">marine sediment metagenome</name>
    <dbReference type="NCBI Taxonomy" id="412755"/>
    <lineage>
        <taxon>unclassified sequences</taxon>
        <taxon>metagenomes</taxon>
        <taxon>ecological metagenomes</taxon>
    </lineage>
</organism>
<evidence type="ECO:0000256" key="2">
    <source>
        <dbReference type="ARBA" id="ARBA00023125"/>
    </source>
</evidence>
<proteinExistence type="predicted"/>
<dbReference type="InterPro" id="IPR046335">
    <property type="entry name" value="LacI/GalR-like_sensor"/>
</dbReference>
<accession>A0A0F9DZG2</accession>
<dbReference type="Gene3D" id="3.40.50.2300">
    <property type="match status" value="2"/>
</dbReference>
<dbReference type="InterPro" id="IPR036388">
    <property type="entry name" value="WH-like_DNA-bd_sf"/>
</dbReference>
<evidence type="ECO:0000259" key="4">
    <source>
        <dbReference type="PROSITE" id="PS50949"/>
    </source>
</evidence>
<dbReference type="SMART" id="SM00345">
    <property type="entry name" value="HTH_GNTR"/>
    <property type="match status" value="1"/>
</dbReference>
<comment type="caution">
    <text evidence="5">The sequence shown here is derived from an EMBL/GenBank/DDBJ whole genome shotgun (WGS) entry which is preliminary data.</text>
</comment>
<dbReference type="InterPro" id="IPR028082">
    <property type="entry name" value="Peripla_BP_I"/>
</dbReference>
<sequence length="366" mass="41291">MKIDPQSPLPKYHQLKEIIKESTKKGIIKPNERIQSESELMTAYKISRHTVRHAMGDLVNEGWLYREPGIGTFCADRLSRTSGKTFMIGVISVVVSNYIFPSIIHGIDNVIHPKGYSIVLGNANHNTEKEAAHLQDMINRNVDGLIIEPTRSALPSPNIKYFHKLREKGIPFVMIDSYLDELNPSYVCVDDVLGGYLAVEYLLELGHRRISIIYKSDHLPSTKRFQGYKKALKKYKVDYSEELVKSFVLPEDKKPASPLIKELFKIKKPPTAIFCYNDQIALQAYKAIAKLGLKIPHDVSLVGFDDSDLAILSDVPLTTVAHPKGKMGEKAGKMLLQLIESSSTSQMQQFIYKPQLIIRDSCKSMC</sequence>
<dbReference type="Pfam" id="PF00392">
    <property type="entry name" value="GntR"/>
    <property type="match status" value="1"/>
</dbReference>
<evidence type="ECO:0000313" key="5">
    <source>
        <dbReference type="EMBL" id="KKL59221.1"/>
    </source>
</evidence>
<reference evidence="5" key="1">
    <citation type="journal article" date="2015" name="Nature">
        <title>Complex archaea that bridge the gap between prokaryotes and eukaryotes.</title>
        <authorList>
            <person name="Spang A."/>
            <person name="Saw J.H."/>
            <person name="Jorgensen S.L."/>
            <person name="Zaremba-Niedzwiedzka K."/>
            <person name="Martijn J."/>
            <person name="Lind A.E."/>
            <person name="van Eijk R."/>
            <person name="Schleper C."/>
            <person name="Guy L."/>
            <person name="Ettema T.J."/>
        </authorList>
    </citation>
    <scope>NUCLEOTIDE SEQUENCE</scope>
</reference>